<protein>
    <submittedName>
        <fullName evidence="1">Uncharacterized protein</fullName>
    </submittedName>
</protein>
<sequence length="117" mass="11879">MTPGPDPALDRFLQNAALLIAQAAADAALLQAHLGQAMECGASMPHPPDLVLLQSLDRMTQVLGDVAAALDGAAAEVGGQTLQNWPQIAARLGLGQVVQTLQSGGGAQAEGGIDEIF</sequence>
<dbReference type="EMBL" id="CP025583">
    <property type="protein sequence ID" value="AUM73281.1"/>
    <property type="molecule type" value="Genomic_DNA"/>
</dbReference>
<evidence type="ECO:0000313" key="2">
    <source>
        <dbReference type="Proteomes" id="UP000234882"/>
    </source>
</evidence>
<accession>A0A2K9MCA8</accession>
<name>A0A2K9MCA8_9RHOB</name>
<dbReference type="AlphaFoldDB" id="A0A2K9MCA8"/>
<evidence type="ECO:0000313" key="1">
    <source>
        <dbReference type="EMBL" id="AUM73281.1"/>
    </source>
</evidence>
<reference evidence="2" key="1">
    <citation type="submission" date="2017-12" db="EMBL/GenBank/DDBJ databases">
        <title>Genomic analysis of Paracoccus sp. CBA4604.</title>
        <authorList>
            <person name="Roh S.W."/>
            <person name="Kim J.Y."/>
            <person name="Kim J.S."/>
        </authorList>
    </citation>
    <scope>NUCLEOTIDE SEQUENCE [LARGE SCALE GENOMIC DNA]</scope>
    <source>
        <strain evidence="2">CBA4604</strain>
    </source>
</reference>
<gene>
    <name evidence="1" type="ORF">CYR75_02325</name>
</gene>
<dbReference type="RefSeq" id="WP_101498665.1">
    <property type="nucleotide sequence ID" value="NZ_CP025583.1"/>
</dbReference>
<organism evidence="1 2">
    <name type="scientific">Paracoccus jeotgali</name>
    <dbReference type="NCBI Taxonomy" id="2065379"/>
    <lineage>
        <taxon>Bacteria</taxon>
        <taxon>Pseudomonadati</taxon>
        <taxon>Pseudomonadota</taxon>
        <taxon>Alphaproteobacteria</taxon>
        <taxon>Rhodobacterales</taxon>
        <taxon>Paracoccaceae</taxon>
        <taxon>Paracoccus</taxon>
    </lineage>
</organism>
<dbReference type="KEGG" id="paru:CYR75_02325"/>
<keyword evidence="2" id="KW-1185">Reference proteome</keyword>
<dbReference type="Proteomes" id="UP000234882">
    <property type="component" value="Chromosome"/>
</dbReference>
<proteinExistence type="predicted"/>